<dbReference type="PROSITE" id="PS50157">
    <property type="entry name" value="ZINC_FINGER_C2H2_2"/>
    <property type="match status" value="2"/>
</dbReference>
<dbReference type="SUPFAM" id="SSF109640">
    <property type="entry name" value="KRAB domain (Kruppel-associated box)"/>
    <property type="match status" value="1"/>
</dbReference>
<dbReference type="PANTHER" id="PTHR24381">
    <property type="entry name" value="ZINC FINGER PROTEIN"/>
    <property type="match status" value="1"/>
</dbReference>
<dbReference type="PROSITE" id="PS00028">
    <property type="entry name" value="ZINC_FINGER_C2H2_1"/>
    <property type="match status" value="2"/>
</dbReference>
<dbReference type="SMART" id="SM00349">
    <property type="entry name" value="KRAB"/>
    <property type="match status" value="1"/>
</dbReference>
<dbReference type="InterPro" id="IPR036051">
    <property type="entry name" value="KRAB_dom_sf"/>
</dbReference>
<evidence type="ECO:0000259" key="13">
    <source>
        <dbReference type="PROSITE" id="PS50157"/>
    </source>
</evidence>
<keyword evidence="7" id="KW-0805">Transcription regulation</keyword>
<keyword evidence="5 11" id="KW-0863">Zinc-finger</keyword>
<dbReference type="FunFam" id="3.30.160.60:FF:000663">
    <property type="entry name" value="Zinc finger protein 45"/>
    <property type="match status" value="1"/>
</dbReference>
<name>M7BXA7_CHEMY</name>
<gene>
    <name evidence="15" type="ORF">UY3_00243</name>
</gene>
<dbReference type="GO" id="GO:0000977">
    <property type="term" value="F:RNA polymerase II transcription regulatory region sequence-specific DNA binding"/>
    <property type="evidence" value="ECO:0007669"/>
    <property type="project" value="TreeGrafter"/>
</dbReference>
<feature type="domain" description="C2H2-type" evidence="13">
    <location>
        <begin position="141"/>
        <end position="168"/>
    </location>
</feature>
<evidence type="ECO:0000313" key="16">
    <source>
        <dbReference type="Proteomes" id="UP000031443"/>
    </source>
</evidence>
<dbReference type="CDD" id="cd07765">
    <property type="entry name" value="KRAB_A-box"/>
    <property type="match status" value="1"/>
</dbReference>
<keyword evidence="10" id="KW-0539">Nucleus</keyword>
<evidence type="ECO:0000256" key="5">
    <source>
        <dbReference type="ARBA" id="ARBA00022771"/>
    </source>
</evidence>
<reference evidence="16" key="1">
    <citation type="journal article" date="2013" name="Nat. Genet.">
        <title>The draft genomes of soft-shell turtle and green sea turtle yield insights into the development and evolution of the turtle-specific body plan.</title>
        <authorList>
            <person name="Wang Z."/>
            <person name="Pascual-Anaya J."/>
            <person name="Zadissa A."/>
            <person name="Li W."/>
            <person name="Niimura Y."/>
            <person name="Huang Z."/>
            <person name="Li C."/>
            <person name="White S."/>
            <person name="Xiong Z."/>
            <person name="Fang D."/>
            <person name="Wang B."/>
            <person name="Ming Y."/>
            <person name="Chen Y."/>
            <person name="Zheng Y."/>
            <person name="Kuraku S."/>
            <person name="Pignatelli M."/>
            <person name="Herrero J."/>
            <person name="Beal K."/>
            <person name="Nozawa M."/>
            <person name="Li Q."/>
            <person name="Wang J."/>
            <person name="Zhang H."/>
            <person name="Yu L."/>
            <person name="Shigenobu S."/>
            <person name="Wang J."/>
            <person name="Liu J."/>
            <person name="Flicek P."/>
            <person name="Searle S."/>
            <person name="Wang J."/>
            <person name="Kuratani S."/>
            <person name="Yin Y."/>
            <person name="Aken B."/>
            <person name="Zhang G."/>
            <person name="Irie N."/>
        </authorList>
    </citation>
    <scope>NUCLEOTIDE SEQUENCE [LARGE SCALE GENOMIC DNA]</scope>
</reference>
<dbReference type="Pfam" id="PF01352">
    <property type="entry name" value="KRAB"/>
    <property type="match status" value="1"/>
</dbReference>
<dbReference type="GO" id="GO:0005634">
    <property type="term" value="C:nucleus"/>
    <property type="evidence" value="ECO:0007669"/>
    <property type="project" value="UniProtKB-SubCell"/>
</dbReference>
<sequence>MCKVIKPNKQKGLKPPLALYFTEGKWALLGLGQRALYWGVMRENYETVASLGDGPASGNVEEKAQQAGLERVEPRGAVSGSSPGNGFQSPALGKAWESQSRPEQGNPPEERRGKSTELEGDATAPREPEIQPGAPTGEKETTCTECGKSFSARSALTIHRRRHTGERPRPHRCPDCGKGFVQRSALVSHQGTHLEDKPHKCPACGKGFSARPALIAVTNYTL</sequence>
<feature type="compositionally biased region" description="Polar residues" evidence="12">
    <location>
        <begin position="79"/>
        <end position="88"/>
    </location>
</feature>
<dbReference type="AlphaFoldDB" id="M7BXA7"/>
<comment type="subcellular location">
    <subcellularLocation>
        <location evidence="1">Nucleus</location>
    </subcellularLocation>
</comment>
<proteinExistence type="inferred from homology"/>
<evidence type="ECO:0000259" key="14">
    <source>
        <dbReference type="PROSITE" id="PS50805"/>
    </source>
</evidence>
<evidence type="ECO:0000256" key="7">
    <source>
        <dbReference type="ARBA" id="ARBA00023015"/>
    </source>
</evidence>
<feature type="region of interest" description="Disordered" evidence="12">
    <location>
        <begin position="50"/>
        <end position="143"/>
    </location>
</feature>
<feature type="domain" description="KRAB" evidence="14">
    <location>
        <begin position="12"/>
        <end position="83"/>
    </location>
</feature>
<evidence type="ECO:0000256" key="12">
    <source>
        <dbReference type="SAM" id="MobiDB-lite"/>
    </source>
</evidence>
<evidence type="ECO:0000256" key="11">
    <source>
        <dbReference type="PROSITE-ProRule" id="PRU00042"/>
    </source>
</evidence>
<dbReference type="SMART" id="SM00355">
    <property type="entry name" value="ZnF_C2H2"/>
    <property type="match status" value="2"/>
</dbReference>
<evidence type="ECO:0000256" key="6">
    <source>
        <dbReference type="ARBA" id="ARBA00022833"/>
    </source>
</evidence>
<dbReference type="GO" id="GO:0000981">
    <property type="term" value="F:DNA-binding transcription factor activity, RNA polymerase II-specific"/>
    <property type="evidence" value="ECO:0007669"/>
    <property type="project" value="TreeGrafter"/>
</dbReference>
<evidence type="ECO:0000256" key="3">
    <source>
        <dbReference type="ARBA" id="ARBA00022723"/>
    </source>
</evidence>
<dbReference type="Gene3D" id="6.10.140.140">
    <property type="match status" value="1"/>
</dbReference>
<feature type="compositionally biased region" description="Basic and acidic residues" evidence="12">
    <location>
        <begin position="60"/>
        <end position="74"/>
    </location>
</feature>
<keyword evidence="9" id="KW-0804">Transcription</keyword>
<dbReference type="InterPro" id="IPR013087">
    <property type="entry name" value="Znf_C2H2_type"/>
</dbReference>
<comment type="similarity">
    <text evidence="2">Belongs to the krueppel C2H2-type zinc-finger protein family.</text>
</comment>
<feature type="compositionally biased region" description="Basic and acidic residues" evidence="12">
    <location>
        <begin position="108"/>
        <end position="117"/>
    </location>
</feature>
<evidence type="ECO:0000256" key="9">
    <source>
        <dbReference type="ARBA" id="ARBA00023163"/>
    </source>
</evidence>
<protein>
    <submittedName>
        <fullName evidence="15">Uncharacterized protein</fullName>
    </submittedName>
</protein>
<accession>M7BXA7</accession>
<dbReference type="SUPFAM" id="SSF57667">
    <property type="entry name" value="beta-beta-alpha zinc fingers"/>
    <property type="match status" value="2"/>
</dbReference>
<evidence type="ECO:0000256" key="10">
    <source>
        <dbReference type="ARBA" id="ARBA00023242"/>
    </source>
</evidence>
<dbReference type="Gene3D" id="3.30.160.60">
    <property type="entry name" value="Classic Zinc Finger"/>
    <property type="match status" value="3"/>
</dbReference>
<keyword evidence="6" id="KW-0862">Zinc</keyword>
<evidence type="ECO:0000256" key="8">
    <source>
        <dbReference type="ARBA" id="ARBA00023125"/>
    </source>
</evidence>
<dbReference type="FunFam" id="3.30.160.60:FF:000093">
    <property type="entry name" value="zinc finger protein 668 isoform X1"/>
    <property type="match status" value="1"/>
</dbReference>
<organism evidence="15 16">
    <name type="scientific">Chelonia mydas</name>
    <name type="common">Green sea-turtle</name>
    <name type="synonym">Chelonia agassizi</name>
    <dbReference type="NCBI Taxonomy" id="8469"/>
    <lineage>
        <taxon>Eukaryota</taxon>
        <taxon>Metazoa</taxon>
        <taxon>Chordata</taxon>
        <taxon>Craniata</taxon>
        <taxon>Vertebrata</taxon>
        <taxon>Euteleostomi</taxon>
        <taxon>Archelosauria</taxon>
        <taxon>Testudinata</taxon>
        <taxon>Testudines</taxon>
        <taxon>Cryptodira</taxon>
        <taxon>Durocryptodira</taxon>
        <taxon>Americhelydia</taxon>
        <taxon>Chelonioidea</taxon>
        <taxon>Cheloniidae</taxon>
        <taxon>Chelonia</taxon>
    </lineage>
</organism>
<dbReference type="InterPro" id="IPR036236">
    <property type="entry name" value="Znf_C2H2_sf"/>
</dbReference>
<evidence type="ECO:0000313" key="15">
    <source>
        <dbReference type="EMBL" id="EMP42491.1"/>
    </source>
</evidence>
<evidence type="ECO:0000256" key="4">
    <source>
        <dbReference type="ARBA" id="ARBA00022737"/>
    </source>
</evidence>
<dbReference type="Pfam" id="PF00096">
    <property type="entry name" value="zf-C2H2"/>
    <property type="match status" value="2"/>
</dbReference>
<dbReference type="PANTHER" id="PTHR24381:SF390">
    <property type="entry name" value="ZINC FINGER PROTEIN 37 HOMOLOG"/>
    <property type="match status" value="1"/>
</dbReference>
<evidence type="ECO:0000256" key="1">
    <source>
        <dbReference type="ARBA" id="ARBA00004123"/>
    </source>
</evidence>
<dbReference type="GO" id="GO:0008270">
    <property type="term" value="F:zinc ion binding"/>
    <property type="evidence" value="ECO:0007669"/>
    <property type="project" value="UniProtKB-KW"/>
</dbReference>
<evidence type="ECO:0000256" key="2">
    <source>
        <dbReference type="ARBA" id="ARBA00006991"/>
    </source>
</evidence>
<dbReference type="Proteomes" id="UP000031443">
    <property type="component" value="Unassembled WGS sequence"/>
</dbReference>
<keyword evidence="4" id="KW-0677">Repeat</keyword>
<dbReference type="InterPro" id="IPR001909">
    <property type="entry name" value="KRAB"/>
</dbReference>
<feature type="domain" description="C2H2-type" evidence="13">
    <location>
        <begin position="171"/>
        <end position="198"/>
    </location>
</feature>
<dbReference type="EMBL" id="KB471968">
    <property type="protein sequence ID" value="EMP42491.1"/>
    <property type="molecule type" value="Genomic_DNA"/>
</dbReference>
<dbReference type="PROSITE" id="PS50805">
    <property type="entry name" value="KRAB"/>
    <property type="match status" value="1"/>
</dbReference>
<keyword evidence="16" id="KW-1185">Reference proteome</keyword>
<keyword evidence="8" id="KW-0238">DNA-binding</keyword>
<keyword evidence="3" id="KW-0479">Metal-binding</keyword>